<dbReference type="CDD" id="cd15482">
    <property type="entry name" value="Sialidase_non-viral"/>
    <property type="match status" value="1"/>
</dbReference>
<name>A0ABW5VUP1_9MICO</name>
<dbReference type="Gene3D" id="2.120.10.10">
    <property type="match status" value="1"/>
</dbReference>
<dbReference type="Gene3D" id="2.60.120.560">
    <property type="entry name" value="Exo-inulinase, domain 1"/>
    <property type="match status" value="1"/>
</dbReference>
<dbReference type="RefSeq" id="WP_377184620.1">
    <property type="nucleotide sequence ID" value="NZ_JBHUOG010000002.1"/>
</dbReference>
<protein>
    <submittedName>
        <fullName evidence="1">Sialidase family protein</fullName>
        <ecNumber evidence="1">3.2.1.-</ecNumber>
    </submittedName>
</protein>
<dbReference type="GO" id="GO:0016798">
    <property type="term" value="F:hydrolase activity, acting on glycosyl bonds"/>
    <property type="evidence" value="ECO:0007669"/>
    <property type="project" value="UniProtKB-KW"/>
</dbReference>
<organism evidence="1 2">
    <name type="scientific">Promicromonospora vindobonensis</name>
    <dbReference type="NCBI Taxonomy" id="195748"/>
    <lineage>
        <taxon>Bacteria</taxon>
        <taxon>Bacillati</taxon>
        <taxon>Actinomycetota</taxon>
        <taxon>Actinomycetes</taxon>
        <taxon>Micrococcales</taxon>
        <taxon>Promicromonosporaceae</taxon>
        <taxon>Promicromonospora</taxon>
    </lineage>
</organism>
<dbReference type="Proteomes" id="UP001597479">
    <property type="component" value="Unassembled WGS sequence"/>
</dbReference>
<proteinExistence type="predicted"/>
<dbReference type="PANTHER" id="PTHR38792">
    <property type="entry name" value="BNR/ASP-BOX REPEAT DOMAIN PROTEIN (AFU_ORTHOLOGUE AFUA_7G06430)-RELATED"/>
    <property type="match status" value="1"/>
</dbReference>
<gene>
    <name evidence="1" type="ORF">ACFS27_15690</name>
</gene>
<keyword evidence="1" id="KW-0326">Glycosidase</keyword>
<dbReference type="EMBL" id="JBHUOG010000002">
    <property type="protein sequence ID" value="MFD2795001.1"/>
    <property type="molecule type" value="Genomic_DNA"/>
</dbReference>
<evidence type="ECO:0000313" key="2">
    <source>
        <dbReference type="Proteomes" id="UP001597479"/>
    </source>
</evidence>
<dbReference type="InterPro" id="IPR036278">
    <property type="entry name" value="Sialidase_sf"/>
</dbReference>
<keyword evidence="2" id="KW-1185">Reference proteome</keyword>
<dbReference type="PANTHER" id="PTHR38792:SF3">
    <property type="entry name" value="BNR_ASP-BOX REPEAT DOMAIN PROTEIN (AFU_ORTHOLOGUE AFUA_7G06430)-RELATED"/>
    <property type="match status" value="1"/>
</dbReference>
<comment type="caution">
    <text evidence="1">The sequence shown here is derived from an EMBL/GenBank/DDBJ whole genome shotgun (WGS) entry which is preliminary data.</text>
</comment>
<dbReference type="EC" id="3.2.1.-" evidence="1"/>
<accession>A0ABW5VUP1</accession>
<keyword evidence="1" id="KW-0378">Hydrolase</keyword>
<evidence type="ECO:0000313" key="1">
    <source>
        <dbReference type="EMBL" id="MFD2795001.1"/>
    </source>
</evidence>
<reference evidence="2" key="1">
    <citation type="journal article" date="2019" name="Int. J. Syst. Evol. Microbiol.">
        <title>The Global Catalogue of Microorganisms (GCM) 10K type strain sequencing project: providing services to taxonomists for standard genome sequencing and annotation.</title>
        <authorList>
            <consortium name="The Broad Institute Genomics Platform"/>
            <consortium name="The Broad Institute Genome Sequencing Center for Infectious Disease"/>
            <person name="Wu L."/>
            <person name="Ma J."/>
        </authorList>
    </citation>
    <scope>NUCLEOTIDE SEQUENCE [LARGE SCALE GENOMIC DNA]</scope>
    <source>
        <strain evidence="2">CCM 7044</strain>
    </source>
</reference>
<sequence>MRQVSARLGMRWASGLAAVALVLGGMVSAQIPSASANDLGESMYTRSSTTERLAYPRIIRLEHSGSANGTLIGTFEHATTDGTPSNFIIRKSTDDGRTWTTLTTLTDPLTGTNHPSDQFWQPFLFELPTAMGEFPAGTLLLAGNIAPSEKVRTDFVLWRSTDHGATWDFQSILQTGGGSVGAPHGGSGVWEPFLTVNGAGQLAMFFSDERTEPEHAQVLAHMVSNDGGVTWSANPDGSTNFSPGLVVDVRSDVATDRPGMPTVATLPDGTMVLAYEICGAGRNCEAYVKTSTDGGETWGSGPSDLGTMAVTTDGRYLGSSPYVVWSPAGGPDGQLMLTGMRTRFADNNAFTREDRQAIFVGPADGEGPWSWMPAPFQPRTASAEACSTSYSPNLLLDDGGEALRYTAATAVGETGCMEGTGKTSVGQLPYASAFERGQSGWIDYGGCWSVSGGVFSETCGGNGGNKAIAGSTGWRNYSLEGDVRIDSGPQAGFVVRVTDPRVGADRFDGYYVGVSTTALTLGRMDGTWTPLARTEIPGGLARGEWYHVEVEADGCTFTMTGHPADGSADPVQLTHTDPGCFTHGAVGTRAQTGTASWRDITVTER</sequence>
<dbReference type="SUPFAM" id="SSF50939">
    <property type="entry name" value="Sialidases"/>
    <property type="match status" value="1"/>
</dbReference>